<dbReference type="AlphaFoldDB" id="A0A6J8A9Z4"/>
<evidence type="ECO:0000313" key="4">
    <source>
        <dbReference type="Proteomes" id="UP000507470"/>
    </source>
</evidence>
<protein>
    <recommendedName>
        <fullName evidence="2">MRN complex-interacting protein N-terminal domain-containing protein</fullName>
    </recommendedName>
</protein>
<dbReference type="InterPro" id="IPR032739">
    <property type="entry name" value="MRNIP"/>
</dbReference>
<evidence type="ECO:0000313" key="3">
    <source>
        <dbReference type="EMBL" id="CAC5363228.1"/>
    </source>
</evidence>
<proteinExistence type="predicted"/>
<dbReference type="InterPro" id="IPR049472">
    <property type="entry name" value="MRNIP_N"/>
</dbReference>
<dbReference type="EMBL" id="CACVKT020000807">
    <property type="protein sequence ID" value="CAC5363228.1"/>
    <property type="molecule type" value="Genomic_DNA"/>
</dbReference>
<dbReference type="PANTHER" id="PTHR15863">
    <property type="entry name" value="MRN COMPLEX-INTERACTING PROTEIN"/>
    <property type="match status" value="1"/>
</dbReference>
<gene>
    <name evidence="3" type="ORF">MCOR_4730</name>
</gene>
<feature type="compositionally biased region" description="Polar residues" evidence="1">
    <location>
        <begin position="72"/>
        <end position="90"/>
    </location>
</feature>
<name>A0A6J8A9Z4_MYTCO</name>
<reference evidence="3 4" key="1">
    <citation type="submission" date="2020-06" db="EMBL/GenBank/DDBJ databases">
        <authorList>
            <person name="Li R."/>
            <person name="Bekaert M."/>
        </authorList>
    </citation>
    <scope>NUCLEOTIDE SEQUENCE [LARGE SCALE GENOMIC DNA]</scope>
    <source>
        <strain evidence="4">wild</strain>
    </source>
</reference>
<dbReference type="Pfam" id="PF15749">
    <property type="entry name" value="MRNIP"/>
    <property type="match status" value="1"/>
</dbReference>
<dbReference type="OrthoDB" id="5960226at2759"/>
<feature type="region of interest" description="Disordered" evidence="1">
    <location>
        <begin position="68"/>
        <end position="105"/>
    </location>
</feature>
<feature type="region of interest" description="Disordered" evidence="1">
    <location>
        <begin position="335"/>
        <end position="357"/>
    </location>
</feature>
<dbReference type="GO" id="GO:0003682">
    <property type="term" value="F:chromatin binding"/>
    <property type="evidence" value="ECO:0007669"/>
    <property type="project" value="TreeGrafter"/>
</dbReference>
<dbReference type="GO" id="GO:0007095">
    <property type="term" value="P:mitotic G2 DNA damage checkpoint signaling"/>
    <property type="evidence" value="ECO:0007669"/>
    <property type="project" value="TreeGrafter"/>
</dbReference>
<dbReference type="PANTHER" id="PTHR15863:SF2">
    <property type="entry name" value="MRN COMPLEX-INTERACTING PROTEIN"/>
    <property type="match status" value="1"/>
</dbReference>
<keyword evidence="4" id="KW-1185">Reference proteome</keyword>
<feature type="domain" description="MRN complex-interacting protein N-terminal" evidence="2">
    <location>
        <begin position="8"/>
        <end position="114"/>
    </location>
</feature>
<organism evidence="3 4">
    <name type="scientific">Mytilus coruscus</name>
    <name type="common">Sea mussel</name>
    <dbReference type="NCBI Taxonomy" id="42192"/>
    <lineage>
        <taxon>Eukaryota</taxon>
        <taxon>Metazoa</taxon>
        <taxon>Spiralia</taxon>
        <taxon>Lophotrochozoa</taxon>
        <taxon>Mollusca</taxon>
        <taxon>Bivalvia</taxon>
        <taxon>Autobranchia</taxon>
        <taxon>Pteriomorphia</taxon>
        <taxon>Mytilida</taxon>
        <taxon>Mytiloidea</taxon>
        <taxon>Mytilidae</taxon>
        <taxon>Mytilinae</taxon>
        <taxon>Mytilus</taxon>
    </lineage>
</organism>
<sequence length="470" mass="53788">MMPQEFNVLQCYKCETFQVHQVKKSTKWSCKLCGEKQSIKKVFGRGSGYDCRQHVQKLNLLRGEQGNRDTVENQCNSSTDAGQSRCSFQQYDDDDDSERIEKLPPVESGKWSKYVDITEEREENSESNHQPDELEEMYTTDKSEFDGFQKQRRLARKREKNYDVFSETGKKISKEMMHVQTTILLYQLTISGLTILSKGQQNVAMDTASDENICNGFKSRNKPNNHLTDKPFGEVSKPDFSSFTFTGQNARVRGDGYTSKDGKDTGINYSSKLTDVFEWKQSRIYQEETVKPKKSTNTIEAKSSKWGQFVEDNILSSSDESDDEQGKYLTVNPVEKFQGSQSSQEEESDSSNCKKYFHRKTERSPKGFITNKFSAFKTEEIFSHKPMNGIELSQDNVINNPNCVLNPINTNTNPTAFVIKKGSNSTNKQNVPLRNNADDSEIMNSIRKQPGTKNLFKVDDLNEEDLDFEI</sequence>
<accession>A0A6J8A9Z4</accession>
<dbReference type="Proteomes" id="UP000507470">
    <property type="component" value="Unassembled WGS sequence"/>
</dbReference>
<evidence type="ECO:0000256" key="1">
    <source>
        <dbReference type="SAM" id="MobiDB-lite"/>
    </source>
</evidence>
<evidence type="ECO:0000259" key="2">
    <source>
        <dbReference type="Pfam" id="PF15749"/>
    </source>
</evidence>
<dbReference type="GO" id="GO:0005634">
    <property type="term" value="C:nucleus"/>
    <property type="evidence" value="ECO:0007669"/>
    <property type="project" value="TreeGrafter"/>
</dbReference>